<organism evidence="3 4">
    <name type="scientific">Psychrobacter piechaudii</name>
    <dbReference type="NCBI Taxonomy" id="1945521"/>
    <lineage>
        <taxon>Bacteria</taxon>
        <taxon>Pseudomonadati</taxon>
        <taxon>Pseudomonadota</taxon>
        <taxon>Gammaproteobacteria</taxon>
        <taxon>Moraxellales</taxon>
        <taxon>Moraxellaceae</taxon>
        <taxon>Psychrobacter</taxon>
    </lineage>
</organism>
<dbReference type="InterPro" id="IPR023346">
    <property type="entry name" value="Lysozyme-like_dom_sf"/>
</dbReference>
<dbReference type="AlphaFoldDB" id="A0A1R4GWU4"/>
<evidence type="ECO:0000256" key="1">
    <source>
        <dbReference type="ARBA" id="ARBA00007734"/>
    </source>
</evidence>
<dbReference type="STRING" id="1945521.A1232T_01807"/>
<feature type="domain" description="Transglycosylase SLT" evidence="2">
    <location>
        <begin position="119"/>
        <end position="227"/>
    </location>
</feature>
<keyword evidence="3" id="KW-0456">Lyase</keyword>
<reference evidence="3 4" key="1">
    <citation type="submission" date="2017-02" db="EMBL/GenBank/DDBJ databases">
        <authorList>
            <person name="Peterson S.W."/>
        </authorList>
    </citation>
    <scope>NUCLEOTIDE SEQUENCE [LARGE SCALE GENOMIC DNA]</scope>
    <source>
        <strain evidence="3">Psychrobacter_piechaudii</strain>
    </source>
</reference>
<evidence type="ECO:0000313" key="4">
    <source>
        <dbReference type="Proteomes" id="UP000188357"/>
    </source>
</evidence>
<dbReference type="Proteomes" id="UP000188357">
    <property type="component" value="Unassembled WGS sequence"/>
</dbReference>
<proteinExistence type="inferred from homology"/>
<gene>
    <name evidence="3" type="primary">slt_1</name>
    <name evidence="3" type="ORF">A1232T_01807</name>
</gene>
<dbReference type="EMBL" id="FUGE01000177">
    <property type="protein sequence ID" value="SJM72553.1"/>
    <property type="molecule type" value="Genomic_DNA"/>
</dbReference>
<evidence type="ECO:0000313" key="3">
    <source>
        <dbReference type="EMBL" id="SJM72553.1"/>
    </source>
</evidence>
<dbReference type="GO" id="GO:0000270">
    <property type="term" value="P:peptidoglycan metabolic process"/>
    <property type="evidence" value="ECO:0007669"/>
    <property type="project" value="InterPro"/>
</dbReference>
<keyword evidence="4" id="KW-1185">Reference proteome</keyword>
<dbReference type="SUPFAM" id="SSF53955">
    <property type="entry name" value="Lysozyme-like"/>
    <property type="match status" value="1"/>
</dbReference>
<dbReference type="EC" id="4.2.2.-" evidence="3"/>
<dbReference type="GO" id="GO:0008933">
    <property type="term" value="F:peptidoglycan lytic transglycosylase activity"/>
    <property type="evidence" value="ECO:0007669"/>
    <property type="project" value="InterPro"/>
</dbReference>
<protein>
    <submittedName>
        <fullName evidence="3">Soluble lytic murein transglycosylase</fullName>
        <ecNumber evidence="3">4.2.2.-</ecNumber>
    </submittedName>
</protein>
<dbReference type="GO" id="GO:0016020">
    <property type="term" value="C:membrane"/>
    <property type="evidence" value="ECO:0007669"/>
    <property type="project" value="InterPro"/>
</dbReference>
<dbReference type="Gene3D" id="1.10.530.10">
    <property type="match status" value="1"/>
</dbReference>
<dbReference type="PANTHER" id="PTHR37423">
    <property type="entry name" value="SOLUBLE LYTIC MUREIN TRANSGLYCOSYLASE-RELATED"/>
    <property type="match status" value="1"/>
</dbReference>
<dbReference type="Pfam" id="PF01464">
    <property type="entry name" value="SLT"/>
    <property type="match status" value="1"/>
</dbReference>
<dbReference type="InterPro" id="IPR008258">
    <property type="entry name" value="Transglycosylase_SLT_dom_1"/>
</dbReference>
<dbReference type="InterPro" id="IPR000189">
    <property type="entry name" value="Transglyc_AS"/>
</dbReference>
<dbReference type="CDD" id="cd00254">
    <property type="entry name" value="LT-like"/>
    <property type="match status" value="1"/>
</dbReference>
<name>A0A1R4GWU4_9GAMM</name>
<dbReference type="OrthoDB" id="9815002at2"/>
<comment type="similarity">
    <text evidence="1">Belongs to the transglycosylase Slt family.</text>
</comment>
<sequence length="284" mass="30842">MTELLNKVLARSASLVAGSIIISSSIVAANAGNMYIYKDDSGQVLLTNVNPSDNFNKYSKKVKVNYYPNSGADLTATNTLTIKEPSYYSTLNSRSYSDMPNGSSSSSSIGSGNNLYDHYILESARRHGIDPGLLKAMMHTESSFNPNARSPVGAQGLMQLMPATARRFSVVNAWNPAENIEGAAKYVAWLSRRFNGKVEHILAGYNAGEGNVDKYGGIPPFRETRNYVQRVLNRYNSLYKTSGSSFNTVAATTSEPSYPAANYAASSTSFGTTSNSYIQNSYTQ</sequence>
<evidence type="ECO:0000259" key="2">
    <source>
        <dbReference type="Pfam" id="PF01464"/>
    </source>
</evidence>
<accession>A0A1R4GWU4</accession>
<dbReference type="RefSeq" id="WP_077451510.1">
    <property type="nucleotide sequence ID" value="NZ_FUGE01000177.1"/>
</dbReference>
<dbReference type="PROSITE" id="PS00922">
    <property type="entry name" value="TRANSGLYCOSYLASE"/>
    <property type="match status" value="1"/>
</dbReference>
<dbReference type="PANTHER" id="PTHR37423:SF2">
    <property type="entry name" value="MEMBRANE-BOUND LYTIC MUREIN TRANSGLYCOSYLASE C"/>
    <property type="match status" value="1"/>
</dbReference>